<dbReference type="InterPro" id="IPR002716">
    <property type="entry name" value="PIN_dom"/>
</dbReference>
<proteinExistence type="predicted"/>
<name>A0ABU5Y912_9FLAO</name>
<dbReference type="Pfam" id="PF10130">
    <property type="entry name" value="PIN_2"/>
    <property type="match status" value="1"/>
</dbReference>
<dbReference type="SUPFAM" id="SSF88723">
    <property type="entry name" value="PIN domain-like"/>
    <property type="match status" value="1"/>
</dbReference>
<keyword evidence="3" id="KW-1185">Reference proteome</keyword>
<dbReference type="EMBL" id="JAYKBV010000007">
    <property type="protein sequence ID" value="MEB3040290.1"/>
    <property type="molecule type" value="Genomic_DNA"/>
</dbReference>
<protein>
    <submittedName>
        <fullName evidence="2">PIN domain-containing protein</fullName>
    </submittedName>
</protein>
<evidence type="ECO:0000259" key="1">
    <source>
        <dbReference type="Pfam" id="PF10130"/>
    </source>
</evidence>
<comment type="caution">
    <text evidence="2">The sequence shown here is derived from an EMBL/GenBank/DDBJ whole genome shotgun (WGS) entry which is preliminary data.</text>
</comment>
<reference evidence="2 3" key="1">
    <citation type="submission" date="2023-12" db="EMBL/GenBank/DDBJ databases">
        <title>Genomic sequences of Capnocytophaga and Parvimonas strains.</title>
        <authorList>
            <person name="Watt R.M."/>
            <person name="Wang M."/>
            <person name="Yang T."/>
            <person name="Tong W.M."/>
        </authorList>
    </citation>
    <scope>NUCLEOTIDE SEQUENCE [LARGE SCALE GENOMIC DNA]</scope>
    <source>
        <strain evidence="2 3">CCUG 13156</strain>
    </source>
</reference>
<gene>
    <name evidence="2" type="ORF">VJJ49_06235</name>
</gene>
<dbReference type="InterPro" id="IPR029060">
    <property type="entry name" value="PIN-like_dom_sf"/>
</dbReference>
<accession>A0ABU5Y912</accession>
<evidence type="ECO:0000313" key="3">
    <source>
        <dbReference type="Proteomes" id="UP001324270"/>
    </source>
</evidence>
<sequence length="148" mass="17290">MIVITDTNIFYSALAAPHGEIAKILSERRNVQFLVPDYLLEEIEEHLPDIAKITKKTQKQIKTEFYNILEEFVILTSKDITEANLLKAEKITKDIDVDDIPFIAFHLQYKHKIWSLDKKLISGLTEKGYGHFFISTNEVRKYLYKKKS</sequence>
<evidence type="ECO:0000313" key="2">
    <source>
        <dbReference type="EMBL" id="MEB3040290.1"/>
    </source>
</evidence>
<feature type="domain" description="PIN" evidence="1">
    <location>
        <begin position="5"/>
        <end position="126"/>
    </location>
</feature>
<organism evidence="2 3">
    <name type="scientific">Capnocytophaga gingivalis</name>
    <dbReference type="NCBI Taxonomy" id="1017"/>
    <lineage>
        <taxon>Bacteria</taxon>
        <taxon>Pseudomonadati</taxon>
        <taxon>Bacteroidota</taxon>
        <taxon>Flavobacteriia</taxon>
        <taxon>Flavobacteriales</taxon>
        <taxon>Flavobacteriaceae</taxon>
        <taxon>Capnocytophaga</taxon>
    </lineage>
</organism>
<dbReference type="Proteomes" id="UP001324270">
    <property type="component" value="Unassembled WGS sequence"/>
</dbReference>
<dbReference type="RefSeq" id="WP_323979337.1">
    <property type="nucleotide sequence ID" value="NZ_JAYKBV010000007.1"/>
</dbReference>